<proteinExistence type="predicted"/>
<evidence type="ECO:0000313" key="2">
    <source>
        <dbReference type="EMBL" id="KNX37111.1"/>
    </source>
</evidence>
<feature type="region of interest" description="Disordered" evidence="1">
    <location>
        <begin position="29"/>
        <end position="62"/>
    </location>
</feature>
<comment type="caution">
    <text evidence="2">The sequence shown here is derived from an EMBL/GenBank/DDBJ whole genome shotgun (WGS) entry which is preliminary data.</text>
</comment>
<dbReference type="RefSeq" id="WP_050669434.1">
    <property type="nucleotide sequence ID" value="NZ_LAIR01000002.1"/>
</dbReference>
<evidence type="ECO:0000313" key="3">
    <source>
        <dbReference type="Proteomes" id="UP000037397"/>
    </source>
</evidence>
<reference evidence="3" key="1">
    <citation type="submission" date="2015-03" db="EMBL/GenBank/DDBJ databases">
        <title>Luteipulveratus halotolerans sp. nov., a novel actinobacterium (Dermacoccaceae) from Sarawak, Malaysia.</title>
        <authorList>
            <person name="Juboi H."/>
            <person name="Basik A."/>
            <person name="Shamsul S.S."/>
            <person name="Arnold P."/>
            <person name="Schmitt E.K."/>
            <person name="Sanglier J.-J."/>
            <person name="Yeo T."/>
        </authorList>
    </citation>
    <scope>NUCLEOTIDE SEQUENCE [LARGE SCALE GENOMIC DNA]</scope>
    <source>
        <strain evidence="3">C296001</strain>
    </source>
</reference>
<keyword evidence="3" id="KW-1185">Reference proteome</keyword>
<organism evidence="2 3">
    <name type="scientific">Luteipulveratus halotolerans</name>
    <dbReference type="NCBI Taxonomy" id="1631356"/>
    <lineage>
        <taxon>Bacteria</taxon>
        <taxon>Bacillati</taxon>
        <taxon>Actinomycetota</taxon>
        <taxon>Actinomycetes</taxon>
        <taxon>Micrococcales</taxon>
        <taxon>Dermacoccaceae</taxon>
        <taxon>Luteipulveratus</taxon>
    </lineage>
</organism>
<evidence type="ECO:0000256" key="1">
    <source>
        <dbReference type="SAM" id="MobiDB-lite"/>
    </source>
</evidence>
<dbReference type="AlphaFoldDB" id="A0A0L6CH28"/>
<feature type="compositionally biased region" description="Basic and acidic residues" evidence="1">
    <location>
        <begin position="29"/>
        <end position="38"/>
    </location>
</feature>
<name>A0A0L6CH28_9MICO</name>
<protein>
    <submittedName>
        <fullName evidence="2">Uncharacterized protein</fullName>
    </submittedName>
</protein>
<gene>
    <name evidence="2" type="ORF">VV01_08070</name>
</gene>
<accession>A0A0L6CH28</accession>
<dbReference type="EMBL" id="LAIR01000002">
    <property type="protein sequence ID" value="KNX37111.1"/>
    <property type="molecule type" value="Genomic_DNA"/>
</dbReference>
<sequence>MIAITLLVLALLVVSALLLRRRLRRDEPAHDDFRRVGEQEPTSPGDSYHRHGATTGIIGGGS</sequence>
<dbReference type="Proteomes" id="UP000037397">
    <property type="component" value="Unassembled WGS sequence"/>
</dbReference>
<dbReference type="STRING" id="1631356.VV01_08070"/>